<evidence type="ECO:0000256" key="4">
    <source>
        <dbReference type="ARBA" id="ARBA00022475"/>
    </source>
</evidence>
<evidence type="ECO:0000256" key="29">
    <source>
        <dbReference type="ARBA" id="ARBA00048227"/>
    </source>
</evidence>
<comment type="catalytic activity">
    <reaction evidence="24">
        <text>1-hexadecanoyl-2-(9Z)-octadecenoyl-3-octadecanoyl-sn-glycerol + H2O = 1-hexadecanoyl-2-(9Z-octadecenoyl)-sn-glycerol + octadecanoate + H(+)</text>
        <dbReference type="Rhea" id="RHEA:41111"/>
        <dbReference type="ChEBI" id="CHEBI:15377"/>
        <dbReference type="ChEBI" id="CHEBI:15378"/>
        <dbReference type="ChEBI" id="CHEBI:25629"/>
        <dbReference type="ChEBI" id="CHEBI:75466"/>
        <dbReference type="ChEBI" id="CHEBI:77623"/>
    </reaction>
    <physiologicalReaction direction="left-to-right" evidence="24">
        <dbReference type="Rhea" id="RHEA:41112"/>
    </physiologicalReaction>
</comment>
<dbReference type="OMA" id="PNKCANQ"/>
<dbReference type="GO" id="GO:0006644">
    <property type="term" value="P:phospholipid metabolic process"/>
    <property type="evidence" value="ECO:0000318"/>
    <property type="project" value="GO_Central"/>
</dbReference>
<keyword evidence="12" id="KW-0325">Glycoprotein</keyword>
<comment type="catalytic activity">
    <reaction evidence="22">
        <text>1,3-dihexadecanoyl-2-(9Z-octadecenoyl)glycerol + H2O = 1-hexadecanoyl-2-(9Z-octadecenoyl)-glycerol + hexadecanoate + H(+)</text>
        <dbReference type="Rhea" id="RHEA:40979"/>
        <dbReference type="ChEBI" id="CHEBI:7896"/>
        <dbReference type="ChEBI" id="CHEBI:15377"/>
        <dbReference type="ChEBI" id="CHEBI:15378"/>
        <dbReference type="ChEBI" id="CHEBI:75585"/>
        <dbReference type="ChEBI" id="CHEBI:75688"/>
    </reaction>
    <physiologicalReaction direction="left-to-right" evidence="22">
        <dbReference type="Rhea" id="RHEA:40980"/>
    </physiologicalReaction>
</comment>
<evidence type="ECO:0000256" key="26">
    <source>
        <dbReference type="ARBA" id="ARBA00048015"/>
    </source>
</evidence>
<keyword evidence="10" id="KW-0443">Lipid metabolism</keyword>
<evidence type="ECO:0000256" key="19">
    <source>
        <dbReference type="ARBA" id="ARBA00033022"/>
    </source>
</evidence>
<keyword evidence="9" id="KW-1133">Transmembrane helix</keyword>
<evidence type="ECO:0000256" key="43">
    <source>
        <dbReference type="SAM" id="SignalP"/>
    </source>
</evidence>
<dbReference type="SUPFAM" id="SSF52266">
    <property type="entry name" value="SGNH hydrolase"/>
    <property type="match status" value="1"/>
</dbReference>
<evidence type="ECO:0000256" key="3">
    <source>
        <dbReference type="ARBA" id="ARBA00015133"/>
    </source>
</evidence>
<evidence type="ECO:0000256" key="41">
    <source>
        <dbReference type="ARBA" id="ARBA00049372"/>
    </source>
</evidence>
<comment type="catalytic activity">
    <reaction evidence="13">
        <text>a triacylglycerol + H2O = a diacylglycerol + a fatty acid + H(+)</text>
        <dbReference type="Rhea" id="RHEA:12044"/>
        <dbReference type="ChEBI" id="CHEBI:15377"/>
        <dbReference type="ChEBI" id="CHEBI:15378"/>
        <dbReference type="ChEBI" id="CHEBI:17855"/>
        <dbReference type="ChEBI" id="CHEBI:18035"/>
        <dbReference type="ChEBI" id="CHEBI:28868"/>
        <dbReference type="EC" id="3.1.1.3"/>
    </reaction>
    <physiologicalReaction direction="left-to-right" evidence="13">
        <dbReference type="Rhea" id="RHEA:12045"/>
    </physiologicalReaction>
</comment>
<evidence type="ECO:0000256" key="24">
    <source>
        <dbReference type="ARBA" id="ARBA00047459"/>
    </source>
</evidence>
<dbReference type="InterPro" id="IPR036514">
    <property type="entry name" value="SGNH_hydro_sf"/>
</dbReference>
<comment type="catalytic activity">
    <reaction evidence="26">
        <text>1-hexadecanoyl-2-(9Z-octadecenoyl)-sn-glycero-3-phospho-(1'-sn-glycerol) + H2O = 1-hexadecanoyl-sn-glycero-3-phospho-(1'-sn-glycerol) + (9Z)-octadecenoate + H(+)</text>
        <dbReference type="Rhea" id="RHEA:40919"/>
        <dbReference type="ChEBI" id="CHEBI:15377"/>
        <dbReference type="ChEBI" id="CHEBI:15378"/>
        <dbReference type="ChEBI" id="CHEBI:30823"/>
        <dbReference type="ChEBI" id="CHEBI:72841"/>
        <dbReference type="ChEBI" id="CHEBI:75158"/>
    </reaction>
    <physiologicalReaction direction="left-to-right" evidence="26">
        <dbReference type="Rhea" id="RHEA:40920"/>
    </physiologicalReaction>
</comment>
<evidence type="ECO:0000256" key="36">
    <source>
        <dbReference type="ARBA" id="ARBA00048699"/>
    </source>
</evidence>
<reference evidence="45" key="1">
    <citation type="submission" date="2015-02" db="EMBL/GenBank/DDBJ databases">
        <title>Genome sequencing for Strongylocentrotus purpuratus.</title>
        <authorList>
            <person name="Murali S."/>
            <person name="Liu Y."/>
            <person name="Vee V."/>
            <person name="English A."/>
            <person name="Wang M."/>
            <person name="Skinner E."/>
            <person name="Han Y."/>
            <person name="Muzny D.M."/>
            <person name="Worley K.C."/>
            <person name="Gibbs R.A."/>
        </authorList>
    </citation>
    <scope>NUCLEOTIDE SEQUENCE</scope>
</reference>
<evidence type="ECO:0000313" key="44">
    <source>
        <dbReference type="EnsemblMetazoa" id="XP_030855538"/>
    </source>
</evidence>
<evidence type="ECO:0000256" key="27">
    <source>
        <dbReference type="ARBA" id="ARBA00048049"/>
    </source>
</evidence>
<comment type="catalytic activity">
    <reaction evidence="32">
        <text>1,2,3-tri-(9Z-octadecenoyl)-glycerol + H2O = di-(9Z)-octadecenoylglycerol + (9Z)-octadecenoate + H(+)</text>
        <dbReference type="Rhea" id="RHEA:38575"/>
        <dbReference type="ChEBI" id="CHEBI:15377"/>
        <dbReference type="ChEBI" id="CHEBI:15378"/>
        <dbReference type="ChEBI" id="CHEBI:30823"/>
        <dbReference type="ChEBI" id="CHEBI:53753"/>
        <dbReference type="ChEBI" id="CHEBI:75945"/>
    </reaction>
    <physiologicalReaction direction="left-to-right" evidence="32">
        <dbReference type="Rhea" id="RHEA:38576"/>
    </physiologicalReaction>
</comment>
<evidence type="ECO:0000256" key="18">
    <source>
        <dbReference type="ARBA" id="ARBA00031485"/>
    </source>
</evidence>
<feature type="signal peptide" evidence="43">
    <location>
        <begin position="1"/>
        <end position="16"/>
    </location>
</feature>
<dbReference type="EnsemblMetazoa" id="XM_030999678">
    <property type="protein sequence ID" value="XP_030855538"/>
    <property type="gene ID" value="LOC100894143"/>
</dbReference>
<sequence length="448" mass="50092">MARIVTTFAAILTALAHLQLSNFNVYADNKFMQAYSKLVSDLEIMVDWNETLELLPGFECYEERPLDLPPLGKELTFPCEDLPPSDEIPTSAHRLRPGDIKAIGAMGDSLTAANGAGACFLPELLYMYRGLTFSHGGDESFETNPTLANILRKYNPDLKGYGVNTGMWDTKDASLNVGHPGDIAADMPHQADWLVAKMKADPEIDYENDWKIVTLFIGGNDLCDWCKNNEYYSPENYVKHIHEALMILHDQMPRTIVNVIGTIRVSEVEKLRGPICDIFQWAFCSCALFLTPDERANFDNLTKVYQVMLEESITNGQYDDKEDFTVVLQPFLHDTVVPLTESGDPDFSYFAPDCFHLSAKGHAQGGLELWKNMMEPVGAKATSWSPDKIDLTCPSQEFQYIYTNVNSRPEFWEPTQPATTSASTRTMDAGVVSMITVALATLILAARH</sequence>
<evidence type="ECO:0000256" key="40">
    <source>
        <dbReference type="ARBA" id="ARBA00049363"/>
    </source>
</evidence>
<feature type="chain" id="PRO_5029746335" description="Phospholipase B1, membrane-associated" evidence="43">
    <location>
        <begin position="17"/>
        <end position="448"/>
    </location>
</feature>
<comment type="catalytic activity">
    <reaction evidence="41">
        <text>1,3-di-(9Z-octadecenoyl)-glycerol + H2O = 1-(9Z-octadecenoyl)-glycerol + (9Z)-octadecenoate + H(+)</text>
        <dbReference type="Rhea" id="RHEA:39939"/>
        <dbReference type="ChEBI" id="CHEBI:15377"/>
        <dbReference type="ChEBI" id="CHEBI:15378"/>
        <dbReference type="ChEBI" id="CHEBI:30823"/>
        <dbReference type="ChEBI" id="CHEBI:75342"/>
        <dbReference type="ChEBI" id="CHEBI:75735"/>
    </reaction>
    <physiologicalReaction direction="left-to-right" evidence="41">
        <dbReference type="Rhea" id="RHEA:39940"/>
    </physiologicalReaction>
</comment>
<dbReference type="InterPro" id="IPR038885">
    <property type="entry name" value="PLB1"/>
</dbReference>
<keyword evidence="8" id="KW-0378">Hydrolase</keyword>
<evidence type="ECO:0000256" key="28">
    <source>
        <dbReference type="ARBA" id="ARBA00048058"/>
    </source>
</evidence>
<proteinExistence type="inferred from homology"/>
<dbReference type="InterPro" id="IPR001087">
    <property type="entry name" value="GDSL"/>
</dbReference>
<accession>A0A7M7PR00</accession>
<comment type="catalytic activity">
    <reaction evidence="29">
        <text>1,2-dihexadecanoyl-sn-glycero-3-phosphocholine + H2O = 1-hexadecanoyl-sn-glycero-3-phosphocholine + hexadecanoate + H(+)</text>
        <dbReference type="Rhea" id="RHEA:41223"/>
        <dbReference type="ChEBI" id="CHEBI:7896"/>
        <dbReference type="ChEBI" id="CHEBI:15377"/>
        <dbReference type="ChEBI" id="CHEBI:15378"/>
        <dbReference type="ChEBI" id="CHEBI:72998"/>
        <dbReference type="ChEBI" id="CHEBI:72999"/>
    </reaction>
    <physiologicalReaction direction="left-to-right" evidence="29">
        <dbReference type="Rhea" id="RHEA:41224"/>
    </physiologicalReaction>
</comment>
<evidence type="ECO:0000256" key="31">
    <source>
        <dbReference type="ARBA" id="ARBA00048374"/>
    </source>
</evidence>
<evidence type="ECO:0000256" key="14">
    <source>
        <dbReference type="ARBA" id="ARBA00023408"/>
    </source>
</evidence>
<comment type="catalytic activity">
    <reaction evidence="25">
        <text>2,3-di-(9Z)-octadecenoyl-sn-glycerol + H2O = 3-(9Z-octadecenoyl)-sn-glycerol + (9Z)-octadecenoate + H(+)</text>
        <dbReference type="Rhea" id="RHEA:42604"/>
        <dbReference type="ChEBI" id="CHEBI:15377"/>
        <dbReference type="ChEBI" id="CHEBI:15378"/>
        <dbReference type="ChEBI" id="CHEBI:30823"/>
        <dbReference type="ChEBI" id="CHEBI:75824"/>
        <dbReference type="ChEBI" id="CHEBI:75938"/>
    </reaction>
    <physiologicalReaction direction="left-to-right" evidence="25">
        <dbReference type="Rhea" id="RHEA:42605"/>
    </physiologicalReaction>
</comment>
<evidence type="ECO:0000256" key="9">
    <source>
        <dbReference type="ARBA" id="ARBA00022989"/>
    </source>
</evidence>
<comment type="similarity">
    <text evidence="2">Belongs to the 'GDSL' lipolytic enzyme family. Phospholipase B1 subfamily.</text>
</comment>
<evidence type="ECO:0000256" key="1">
    <source>
        <dbReference type="ARBA" id="ARBA00004247"/>
    </source>
</evidence>
<evidence type="ECO:0000256" key="33">
    <source>
        <dbReference type="ARBA" id="ARBA00048454"/>
    </source>
</evidence>
<comment type="catalytic activity">
    <reaction evidence="39">
        <text>1-hexadecanoyl-2-(9Z)-octadecenoyl-3-octadecanoyl-sn-glycerol + H2O = 1-hexadecanoyl-3-octadecanoyl-sn-glycerol + (9Z)-octadecenoate + H(+)</text>
        <dbReference type="Rhea" id="RHEA:41103"/>
        <dbReference type="ChEBI" id="CHEBI:15377"/>
        <dbReference type="ChEBI" id="CHEBI:15378"/>
        <dbReference type="ChEBI" id="CHEBI:30823"/>
        <dbReference type="ChEBI" id="CHEBI:77623"/>
        <dbReference type="ChEBI" id="CHEBI:77624"/>
    </reaction>
    <physiologicalReaction direction="left-to-right" evidence="39">
        <dbReference type="Rhea" id="RHEA:41104"/>
    </physiologicalReaction>
</comment>
<organism evidence="44 45">
    <name type="scientific">Strongylocentrotus purpuratus</name>
    <name type="common">Purple sea urchin</name>
    <dbReference type="NCBI Taxonomy" id="7668"/>
    <lineage>
        <taxon>Eukaryota</taxon>
        <taxon>Metazoa</taxon>
        <taxon>Echinodermata</taxon>
        <taxon>Eleutherozoa</taxon>
        <taxon>Echinozoa</taxon>
        <taxon>Echinoidea</taxon>
        <taxon>Euechinoidea</taxon>
        <taxon>Echinacea</taxon>
        <taxon>Camarodonta</taxon>
        <taxon>Echinidea</taxon>
        <taxon>Strongylocentrotidae</taxon>
        <taxon>Strongylocentrotus</taxon>
    </lineage>
</organism>
<comment type="catalytic activity">
    <reaction evidence="40">
        <text>1,2-dihexadecanoyl-sn-glycero-3-phosphocholine + 2 H2O = sn-glycerol 3-phosphocholine + 2 hexadecanoate + 2 H(+)</text>
        <dbReference type="Rhea" id="RHEA:40975"/>
        <dbReference type="ChEBI" id="CHEBI:7896"/>
        <dbReference type="ChEBI" id="CHEBI:15377"/>
        <dbReference type="ChEBI" id="CHEBI:15378"/>
        <dbReference type="ChEBI" id="CHEBI:16870"/>
        <dbReference type="ChEBI" id="CHEBI:72999"/>
    </reaction>
    <physiologicalReaction direction="left-to-right" evidence="40">
        <dbReference type="Rhea" id="RHEA:40976"/>
    </physiologicalReaction>
</comment>
<evidence type="ECO:0000256" key="20">
    <source>
        <dbReference type="ARBA" id="ARBA00045916"/>
    </source>
</evidence>
<evidence type="ECO:0000313" key="45">
    <source>
        <dbReference type="Proteomes" id="UP000007110"/>
    </source>
</evidence>
<evidence type="ECO:0000256" key="23">
    <source>
        <dbReference type="ARBA" id="ARBA00047438"/>
    </source>
</evidence>
<evidence type="ECO:0000256" key="8">
    <source>
        <dbReference type="ARBA" id="ARBA00022801"/>
    </source>
</evidence>
<comment type="catalytic activity">
    <reaction evidence="15">
        <text>a 1,2-diacyl-sn-glycero-3-phosphocholine + H2O = a 1-acyl-sn-glycero-3-phosphocholine + a fatty acid + H(+)</text>
        <dbReference type="Rhea" id="RHEA:15801"/>
        <dbReference type="ChEBI" id="CHEBI:15377"/>
        <dbReference type="ChEBI" id="CHEBI:15378"/>
        <dbReference type="ChEBI" id="CHEBI:28868"/>
        <dbReference type="ChEBI" id="CHEBI:57643"/>
        <dbReference type="ChEBI" id="CHEBI:58168"/>
        <dbReference type="EC" id="3.1.1.4"/>
    </reaction>
    <physiologicalReaction direction="left-to-right" evidence="15">
        <dbReference type="Rhea" id="RHEA:15802"/>
    </physiologicalReaction>
</comment>
<evidence type="ECO:0000256" key="35">
    <source>
        <dbReference type="ARBA" id="ARBA00048656"/>
    </source>
</evidence>
<evidence type="ECO:0000256" key="2">
    <source>
        <dbReference type="ARBA" id="ARBA00009979"/>
    </source>
</evidence>
<evidence type="ECO:0000256" key="25">
    <source>
        <dbReference type="ARBA" id="ARBA00048011"/>
    </source>
</evidence>
<name>A0A7M7PR00_STRPU</name>
<comment type="catalytic activity">
    <reaction evidence="28">
        <text>1,2-di-(9Z-octadecenoyl)-sn-glycero-3-phosphocholine + H2O = 1-(9Z-octadecenoyl)-sn-glycero-3-phosphocholine + (9Z)-octadecenoate + H(+)</text>
        <dbReference type="Rhea" id="RHEA:40923"/>
        <dbReference type="ChEBI" id="CHEBI:15377"/>
        <dbReference type="ChEBI" id="CHEBI:15378"/>
        <dbReference type="ChEBI" id="CHEBI:28610"/>
        <dbReference type="ChEBI" id="CHEBI:30823"/>
        <dbReference type="ChEBI" id="CHEBI:74669"/>
    </reaction>
    <physiologicalReaction direction="left-to-right" evidence="28">
        <dbReference type="Rhea" id="RHEA:40924"/>
    </physiologicalReaction>
</comment>
<keyword evidence="45" id="KW-1185">Reference proteome</keyword>
<comment type="catalytic activity">
    <reaction evidence="35">
        <text>1-hexadecanoyl-sn-glycero-3-phosphocholine + H2O = sn-glycerol 3-phosphocholine + hexadecanoate + H(+)</text>
        <dbReference type="Rhea" id="RHEA:40435"/>
        <dbReference type="ChEBI" id="CHEBI:7896"/>
        <dbReference type="ChEBI" id="CHEBI:15377"/>
        <dbReference type="ChEBI" id="CHEBI:15378"/>
        <dbReference type="ChEBI" id="CHEBI:16870"/>
        <dbReference type="ChEBI" id="CHEBI:72998"/>
    </reaction>
    <physiologicalReaction direction="left-to-right" evidence="35">
        <dbReference type="Rhea" id="RHEA:40436"/>
    </physiologicalReaction>
</comment>
<evidence type="ECO:0000256" key="12">
    <source>
        <dbReference type="ARBA" id="ARBA00023180"/>
    </source>
</evidence>
<keyword evidence="5" id="KW-0812">Transmembrane</keyword>
<evidence type="ECO:0000256" key="42">
    <source>
        <dbReference type="ARBA" id="ARBA00049461"/>
    </source>
</evidence>
<comment type="catalytic activity">
    <reaction evidence="30">
        <text>1-hexadecanoyl-2-(9Z,12Z-octadecadienoyl)-sn-glycero-3-phosphocholine + H2O = 2-(9Z,12Z-octadecadienoyl)-sn-glycero-3-phosphocholine + hexadecanoate + H(+)</text>
        <dbReference type="Rhea" id="RHEA:40971"/>
        <dbReference type="ChEBI" id="CHEBI:7896"/>
        <dbReference type="ChEBI" id="CHEBI:15377"/>
        <dbReference type="ChEBI" id="CHEBI:15378"/>
        <dbReference type="ChEBI" id="CHEBI:73002"/>
        <dbReference type="ChEBI" id="CHEBI:76084"/>
    </reaction>
    <physiologicalReaction direction="left-to-right" evidence="30">
        <dbReference type="Rhea" id="RHEA:40972"/>
    </physiologicalReaction>
</comment>
<evidence type="ECO:0000256" key="5">
    <source>
        <dbReference type="ARBA" id="ARBA00022692"/>
    </source>
</evidence>
<dbReference type="KEGG" id="spu:100894143"/>
<reference evidence="44" key="2">
    <citation type="submission" date="2021-01" db="UniProtKB">
        <authorList>
            <consortium name="EnsemblMetazoa"/>
        </authorList>
    </citation>
    <scope>IDENTIFICATION</scope>
</reference>
<comment type="catalytic activity">
    <reaction evidence="33">
        <text>a 1-acyl-sn-glycero-3-phosphocholine + H2O = sn-glycerol 3-phosphocholine + a fatty acid + H(+)</text>
        <dbReference type="Rhea" id="RHEA:15177"/>
        <dbReference type="ChEBI" id="CHEBI:15377"/>
        <dbReference type="ChEBI" id="CHEBI:15378"/>
        <dbReference type="ChEBI" id="CHEBI:16870"/>
        <dbReference type="ChEBI" id="CHEBI:28868"/>
        <dbReference type="ChEBI" id="CHEBI:58168"/>
        <dbReference type="EC" id="3.1.1.5"/>
    </reaction>
    <physiologicalReaction direction="left-to-right" evidence="33">
        <dbReference type="Rhea" id="RHEA:15178"/>
    </physiologicalReaction>
</comment>
<evidence type="ECO:0000256" key="39">
    <source>
        <dbReference type="ARBA" id="ARBA00048939"/>
    </source>
</evidence>
<keyword evidence="6 43" id="KW-0732">Signal</keyword>
<comment type="subcellular location">
    <subcellularLocation>
        <location evidence="1">Apical cell membrane</location>
        <topology evidence="1">Single-pass type I membrane protein</topology>
    </subcellularLocation>
</comment>
<dbReference type="Gene3D" id="3.40.50.1110">
    <property type="entry name" value="SGNH hydrolase"/>
    <property type="match status" value="1"/>
</dbReference>
<evidence type="ECO:0000256" key="13">
    <source>
        <dbReference type="ARBA" id="ARBA00023369"/>
    </source>
</evidence>
<dbReference type="OrthoDB" id="10265800at2759"/>
<evidence type="ECO:0000256" key="16">
    <source>
        <dbReference type="ARBA" id="ARBA00029723"/>
    </source>
</evidence>
<evidence type="ECO:0000256" key="7">
    <source>
        <dbReference type="ARBA" id="ARBA00022737"/>
    </source>
</evidence>
<evidence type="ECO:0000256" key="11">
    <source>
        <dbReference type="ARBA" id="ARBA00023136"/>
    </source>
</evidence>
<protein>
    <recommendedName>
        <fullName evidence="3">Phospholipase B1, membrane-associated</fullName>
    </recommendedName>
    <alternativeName>
        <fullName evidence="16">Lysophospholipase</fullName>
    </alternativeName>
    <alternativeName>
        <fullName evidence="17">Phospholipase A2</fullName>
    </alternativeName>
    <alternativeName>
        <fullName evidence="19">Phospholipase B/lipase</fullName>
    </alternativeName>
    <alternativeName>
        <fullName evidence="18">Triacylglycerol lipase</fullName>
    </alternativeName>
</protein>
<dbReference type="GeneID" id="100894143"/>
<dbReference type="GO" id="GO:0004806">
    <property type="term" value="F:triacylglycerol lipase activity"/>
    <property type="evidence" value="ECO:0007669"/>
    <property type="project" value="UniProtKB-EC"/>
</dbReference>
<evidence type="ECO:0000256" key="21">
    <source>
        <dbReference type="ARBA" id="ARBA00047324"/>
    </source>
</evidence>
<dbReference type="GO" id="GO:0004622">
    <property type="term" value="F:phosphatidylcholine lysophospholipase activity"/>
    <property type="evidence" value="ECO:0000318"/>
    <property type="project" value="GO_Central"/>
</dbReference>
<comment type="function">
    <text evidence="20">Calcium-independent membrane-associated phospholipase that catalyzes complete diacylation of phospholipids by hydrolyzing both sn-1 and sn-2 fatty acyl chains attached to the glycerol backbone (phospholipase B activity). Has dual phospholipase and lysophospholipase activities toward diacylphospholipids. Preferentially cleaves sn-2 ester bonds over sn-1 bonds. Acts as a lipase toward glycerolipid substrates. Hydrolyzes fatty acyl chains of diacylglycerols with preference for the sn-2 position and of triacylglycerols with not positional selectivity. May also hydrolyze long chain retinyl esters such as retinyl palmitate. May contribute to digestion of dietary phospholipids, glycerolipids and retinoids, facilitating lipid absorption at the brush border.</text>
</comment>
<dbReference type="CDD" id="cd01824">
    <property type="entry name" value="Phospholipase_B_like"/>
    <property type="match status" value="1"/>
</dbReference>
<comment type="catalytic activity">
    <reaction evidence="37">
        <text>1,3-dihexadecanoyl-2-(9Z-octadecenoyl)glycerol + H2O = 1,3-dihexadecanoylglycerol + (9Z)-octadecenoate + H(+)</text>
        <dbReference type="Rhea" id="RHEA:40983"/>
        <dbReference type="ChEBI" id="CHEBI:15377"/>
        <dbReference type="ChEBI" id="CHEBI:15378"/>
        <dbReference type="ChEBI" id="CHEBI:30823"/>
        <dbReference type="ChEBI" id="CHEBI:75688"/>
        <dbReference type="ChEBI" id="CHEBI:77619"/>
    </reaction>
    <physiologicalReaction direction="left-to-right" evidence="37">
        <dbReference type="Rhea" id="RHEA:40984"/>
    </physiologicalReaction>
</comment>
<evidence type="ECO:0000256" key="32">
    <source>
        <dbReference type="ARBA" id="ARBA00048386"/>
    </source>
</evidence>
<dbReference type="Proteomes" id="UP000007110">
    <property type="component" value="Unassembled WGS sequence"/>
</dbReference>
<comment type="catalytic activity">
    <reaction evidence="23">
        <text>1-(9Z-octadecenoyl)-glycerol + H2O = glycerol + (9Z)-octadecenoate + H(+)</text>
        <dbReference type="Rhea" id="RHEA:38487"/>
        <dbReference type="ChEBI" id="CHEBI:15377"/>
        <dbReference type="ChEBI" id="CHEBI:15378"/>
        <dbReference type="ChEBI" id="CHEBI:17754"/>
        <dbReference type="ChEBI" id="CHEBI:30823"/>
        <dbReference type="ChEBI" id="CHEBI:75342"/>
    </reaction>
    <physiologicalReaction direction="left-to-right" evidence="23">
        <dbReference type="Rhea" id="RHEA:38488"/>
    </physiologicalReaction>
</comment>
<evidence type="ECO:0000256" key="34">
    <source>
        <dbReference type="ARBA" id="ARBA00048613"/>
    </source>
</evidence>
<dbReference type="PANTHER" id="PTHR21325:SF31">
    <property type="entry name" value="GH22081P-RELATED"/>
    <property type="match status" value="1"/>
</dbReference>
<evidence type="ECO:0000256" key="10">
    <source>
        <dbReference type="ARBA" id="ARBA00023098"/>
    </source>
</evidence>
<evidence type="ECO:0000256" key="6">
    <source>
        <dbReference type="ARBA" id="ARBA00022729"/>
    </source>
</evidence>
<comment type="catalytic activity">
    <reaction evidence="31">
        <text>1-octadecanoyl-2-(9Z,12Z)-octadecadienoyl-sn-glycerol + H2O = 1-octadecanoyl-sn-glycerol + (9Z,12Z)-octadecadienoate + H(+)</text>
        <dbReference type="Rhea" id="RHEA:40927"/>
        <dbReference type="ChEBI" id="CHEBI:15377"/>
        <dbReference type="ChEBI" id="CHEBI:15378"/>
        <dbReference type="ChEBI" id="CHEBI:30245"/>
        <dbReference type="ChEBI" id="CHEBI:75550"/>
        <dbReference type="ChEBI" id="CHEBI:77097"/>
    </reaction>
    <physiologicalReaction direction="left-to-right" evidence="31">
        <dbReference type="Rhea" id="RHEA:40928"/>
    </physiologicalReaction>
</comment>
<keyword evidence="11" id="KW-0472">Membrane</keyword>
<dbReference type="PANTHER" id="PTHR21325">
    <property type="entry name" value="PHOSPHOLIPASE B, PLB1"/>
    <property type="match status" value="1"/>
</dbReference>
<dbReference type="RefSeq" id="XP_030855538.1">
    <property type="nucleotide sequence ID" value="XM_030999678.1"/>
</dbReference>
<keyword evidence="7" id="KW-0677">Repeat</keyword>
<evidence type="ECO:0000256" key="15">
    <source>
        <dbReference type="ARBA" id="ARBA00023422"/>
    </source>
</evidence>
<dbReference type="GO" id="GO:0004623">
    <property type="term" value="F:phospholipase A2 activity"/>
    <property type="evidence" value="ECO:0000318"/>
    <property type="project" value="GO_Central"/>
</dbReference>
<comment type="catalytic activity">
    <reaction evidence="38">
        <text>1-O-hexadecyl-2-(9Z)-octadecenoyl-sn-glycero-3-phosphocholine + H2O = 1-O-hexadecyl-sn-glycero-3-phosphocholine + (9Z)-octadecenoate + H(+)</text>
        <dbReference type="Rhea" id="RHEA:40915"/>
        <dbReference type="ChEBI" id="CHEBI:15377"/>
        <dbReference type="ChEBI" id="CHEBI:15378"/>
        <dbReference type="ChEBI" id="CHEBI:30823"/>
        <dbReference type="ChEBI" id="CHEBI:34112"/>
        <dbReference type="ChEBI" id="CHEBI:64496"/>
    </reaction>
    <physiologicalReaction direction="left-to-right" evidence="38">
        <dbReference type="Rhea" id="RHEA:40916"/>
    </physiologicalReaction>
</comment>
<dbReference type="GO" id="GO:0050253">
    <property type="term" value="F:retinyl-palmitate esterase activity"/>
    <property type="evidence" value="ECO:0000318"/>
    <property type="project" value="GO_Central"/>
</dbReference>
<comment type="catalytic activity">
    <reaction evidence="36">
        <text>1-hexadecanoyl-2-(9Z-octadecenoyl)-sn-glycero-3-phosphocholine + H2O = 1-hexadecanoyl-sn-glycero-3-phosphocholine + (9Z)-octadecenoate + H(+)</text>
        <dbReference type="Rhea" id="RHEA:38779"/>
        <dbReference type="ChEBI" id="CHEBI:15377"/>
        <dbReference type="ChEBI" id="CHEBI:15378"/>
        <dbReference type="ChEBI" id="CHEBI:30823"/>
        <dbReference type="ChEBI" id="CHEBI:72998"/>
        <dbReference type="ChEBI" id="CHEBI:73001"/>
    </reaction>
    <physiologicalReaction direction="left-to-right" evidence="36">
        <dbReference type="Rhea" id="RHEA:38780"/>
    </physiologicalReaction>
</comment>
<evidence type="ECO:0000256" key="38">
    <source>
        <dbReference type="ARBA" id="ARBA00048872"/>
    </source>
</evidence>
<comment type="catalytic activity">
    <reaction evidence="21">
        <text>1-hexadecanoyl-2-(9Z)-octadecenoyl-3-octadecanoyl-sn-glycerol + H2O = 2-(9Z-octadecenoyl)-3-octadecanoyl-sn-glycerol + hexadecanoate + H(+)</text>
        <dbReference type="Rhea" id="RHEA:41107"/>
        <dbReference type="ChEBI" id="CHEBI:7896"/>
        <dbReference type="ChEBI" id="CHEBI:15377"/>
        <dbReference type="ChEBI" id="CHEBI:15378"/>
        <dbReference type="ChEBI" id="CHEBI:75558"/>
        <dbReference type="ChEBI" id="CHEBI:77623"/>
    </reaction>
    <physiologicalReaction direction="left-to-right" evidence="21">
        <dbReference type="Rhea" id="RHEA:41108"/>
    </physiologicalReaction>
</comment>
<evidence type="ECO:0000256" key="17">
    <source>
        <dbReference type="ARBA" id="ARBA00031182"/>
    </source>
</evidence>
<comment type="catalytic activity">
    <reaction evidence="34">
        <text>1-hexadecanoyl-2-(9Z-octadecenoyl)-sn-glycero-3-phosphoethanolamine + H2O = 1-hexadecanoyl-sn-glycero-3-phosphoethanolamine + (9Z)-octadecenoate + H(+)</text>
        <dbReference type="Rhea" id="RHEA:40911"/>
        <dbReference type="ChEBI" id="CHEBI:15377"/>
        <dbReference type="ChEBI" id="CHEBI:15378"/>
        <dbReference type="ChEBI" id="CHEBI:30823"/>
        <dbReference type="ChEBI" id="CHEBI:73004"/>
        <dbReference type="ChEBI" id="CHEBI:73007"/>
    </reaction>
    <physiologicalReaction direction="left-to-right" evidence="34">
        <dbReference type="Rhea" id="RHEA:40912"/>
    </physiologicalReaction>
</comment>
<dbReference type="InParanoid" id="A0A7M7PR00"/>
<dbReference type="InterPro" id="IPR035547">
    <property type="entry name" value="Phospholipase_B"/>
</dbReference>
<comment type="catalytic activity">
    <reaction evidence="27">
        <text>a 1-O-alkyl-2-acyl-sn-glycero-3-phosphocholine + H2O = a 1-O-alkyl-sn-glycero-3-phosphocholine + a fatty acid + H(+)</text>
        <dbReference type="Rhea" id="RHEA:36231"/>
        <dbReference type="ChEBI" id="CHEBI:15377"/>
        <dbReference type="ChEBI" id="CHEBI:15378"/>
        <dbReference type="ChEBI" id="CHEBI:28868"/>
        <dbReference type="ChEBI" id="CHEBI:30909"/>
        <dbReference type="ChEBI" id="CHEBI:36702"/>
        <dbReference type="EC" id="3.1.1.4"/>
    </reaction>
    <physiologicalReaction direction="left-to-right" evidence="27">
        <dbReference type="Rhea" id="RHEA:36232"/>
    </physiologicalReaction>
</comment>
<dbReference type="AlphaFoldDB" id="A0A7M7PR00"/>
<evidence type="ECO:0000256" key="30">
    <source>
        <dbReference type="ARBA" id="ARBA00048362"/>
    </source>
</evidence>
<evidence type="ECO:0000256" key="37">
    <source>
        <dbReference type="ARBA" id="ARBA00048869"/>
    </source>
</evidence>
<dbReference type="FunFam" id="3.40.50.1110:FF:000005">
    <property type="entry name" value="Phospholipase B1"/>
    <property type="match status" value="1"/>
</dbReference>
<evidence type="ECO:0000256" key="22">
    <source>
        <dbReference type="ARBA" id="ARBA00047363"/>
    </source>
</evidence>
<comment type="catalytic activity">
    <reaction evidence="42">
        <text>2-(9Z-octadecenoyl)-glycerol + H2O = glycerol + (9Z)-octadecenoate + H(+)</text>
        <dbReference type="Rhea" id="RHEA:38491"/>
        <dbReference type="ChEBI" id="CHEBI:15377"/>
        <dbReference type="ChEBI" id="CHEBI:15378"/>
        <dbReference type="ChEBI" id="CHEBI:17754"/>
        <dbReference type="ChEBI" id="CHEBI:30823"/>
        <dbReference type="ChEBI" id="CHEBI:73990"/>
    </reaction>
    <physiologicalReaction direction="left-to-right" evidence="42">
        <dbReference type="Rhea" id="RHEA:38492"/>
    </physiologicalReaction>
</comment>
<keyword evidence="4" id="KW-1003">Cell membrane</keyword>
<comment type="catalytic activity">
    <reaction evidence="14">
        <text>1-hexadecanoyl-2-(9Z,12Z-octadecadienoyl)-sn-glycero-3-phosphocholine + H2O = (9Z,12Z)-octadecadienoate + 1-hexadecanoyl-sn-glycero-3-phosphocholine + H(+)</text>
        <dbReference type="Rhea" id="RHEA:40811"/>
        <dbReference type="ChEBI" id="CHEBI:15377"/>
        <dbReference type="ChEBI" id="CHEBI:15378"/>
        <dbReference type="ChEBI" id="CHEBI:30245"/>
        <dbReference type="ChEBI" id="CHEBI:72998"/>
        <dbReference type="ChEBI" id="CHEBI:73002"/>
    </reaction>
    <physiologicalReaction direction="left-to-right" evidence="14">
        <dbReference type="Rhea" id="RHEA:40812"/>
    </physiologicalReaction>
</comment>
<dbReference type="Pfam" id="PF00657">
    <property type="entry name" value="Lipase_GDSL"/>
    <property type="match status" value="1"/>
</dbReference>
<dbReference type="GO" id="GO:0031526">
    <property type="term" value="C:brush border membrane"/>
    <property type="evidence" value="ECO:0000318"/>
    <property type="project" value="GO_Central"/>
</dbReference>